<protein>
    <recommendedName>
        <fullName evidence="3">PEGA domain-containing protein</fullName>
    </recommendedName>
</protein>
<dbReference type="EMBL" id="LCLJ01000004">
    <property type="protein sequence ID" value="KKU15716.1"/>
    <property type="molecule type" value="Genomic_DNA"/>
</dbReference>
<proteinExistence type="predicted"/>
<dbReference type="InterPro" id="IPR015943">
    <property type="entry name" value="WD40/YVTN_repeat-like_dom_sf"/>
</dbReference>
<dbReference type="SUPFAM" id="SSF82171">
    <property type="entry name" value="DPP6 N-terminal domain-like"/>
    <property type="match status" value="1"/>
</dbReference>
<dbReference type="AlphaFoldDB" id="A0A0G1N528"/>
<evidence type="ECO:0000313" key="2">
    <source>
        <dbReference type="Proteomes" id="UP000034727"/>
    </source>
</evidence>
<sequence length="458" mass="50569">MLKRTRKTLFYSLCAIFVILGIFLITSAQGLIFNWKEIRFVKTGGIYLRYLPSDAQVFINGKRVEQSPGILNRGIFVKNLTPGSYEVLIQGTNYSDWTKDILVESGFVSAKSDVRLWPAEIPTMKFGTTTDAMFVIADRNKMISIENQAVFMGGKKIRGVQLMFSDFDSELIATKERGGTVFLTGARDMGSSINLSELFNSLKSRQLSTLGNVPILAVTAHPWNSDRIIVATERAIYGVDIKKIQIEQFAYGTSSIKFLLKNGSEIIGISEDGDVIGTDVMLKKQFSFKISSSSLNIQNAVLSPSGKEIFIKDDAENLFVYAIENAELLELGGDVVSFAASPDGAKVAWLDKSGNVRAFYIEKDNGDLKLPKGTFTSVNIPKTFIGGGTEIFWAYGISSHIFFKTDGSIFVSEIDPRGNSNTRMLVSDTDSSSVFGGKIHFSKKQNDGTFTVYEIDIR</sequence>
<evidence type="ECO:0008006" key="3">
    <source>
        <dbReference type="Google" id="ProtNLM"/>
    </source>
</evidence>
<dbReference type="Proteomes" id="UP000034727">
    <property type="component" value="Unassembled WGS sequence"/>
</dbReference>
<evidence type="ECO:0000313" key="1">
    <source>
        <dbReference type="EMBL" id="KKU15716.1"/>
    </source>
</evidence>
<organism evidence="1 2">
    <name type="scientific">Candidatus Jorgensenbacteria bacterium GW2011_GWA2_45_9</name>
    <dbReference type="NCBI Taxonomy" id="1618663"/>
    <lineage>
        <taxon>Bacteria</taxon>
        <taxon>Candidatus Joergenseniibacteriota</taxon>
    </lineage>
</organism>
<reference evidence="1 2" key="1">
    <citation type="journal article" date="2015" name="Nature">
        <title>rRNA introns, odd ribosomes, and small enigmatic genomes across a large radiation of phyla.</title>
        <authorList>
            <person name="Brown C.T."/>
            <person name="Hug L.A."/>
            <person name="Thomas B.C."/>
            <person name="Sharon I."/>
            <person name="Castelle C.J."/>
            <person name="Singh A."/>
            <person name="Wilkins M.J."/>
            <person name="Williams K.H."/>
            <person name="Banfield J.F."/>
        </authorList>
    </citation>
    <scope>NUCLEOTIDE SEQUENCE [LARGE SCALE GENOMIC DNA]</scope>
</reference>
<dbReference type="Gene3D" id="2.130.10.10">
    <property type="entry name" value="YVTN repeat-like/Quinoprotein amine dehydrogenase"/>
    <property type="match status" value="1"/>
</dbReference>
<name>A0A0G1N528_9BACT</name>
<comment type="caution">
    <text evidence="1">The sequence shown here is derived from an EMBL/GenBank/DDBJ whole genome shotgun (WGS) entry which is preliminary data.</text>
</comment>
<gene>
    <name evidence="1" type="ORF">UX22_C0004G0037</name>
</gene>
<accession>A0A0G1N528</accession>